<dbReference type="Proteomes" id="UP001055072">
    <property type="component" value="Unassembled WGS sequence"/>
</dbReference>
<organism evidence="1 2">
    <name type="scientific">Irpex rosettiformis</name>
    <dbReference type="NCBI Taxonomy" id="378272"/>
    <lineage>
        <taxon>Eukaryota</taxon>
        <taxon>Fungi</taxon>
        <taxon>Dikarya</taxon>
        <taxon>Basidiomycota</taxon>
        <taxon>Agaricomycotina</taxon>
        <taxon>Agaricomycetes</taxon>
        <taxon>Polyporales</taxon>
        <taxon>Irpicaceae</taxon>
        <taxon>Irpex</taxon>
    </lineage>
</organism>
<keyword evidence="2" id="KW-1185">Reference proteome</keyword>
<protein>
    <submittedName>
        <fullName evidence="1">Uncharacterized protein</fullName>
    </submittedName>
</protein>
<dbReference type="EMBL" id="MU274906">
    <property type="protein sequence ID" value="KAI0091328.1"/>
    <property type="molecule type" value="Genomic_DNA"/>
</dbReference>
<reference evidence="1" key="1">
    <citation type="journal article" date="2021" name="Environ. Microbiol.">
        <title>Gene family expansions and transcriptome signatures uncover fungal adaptations to wood decay.</title>
        <authorList>
            <person name="Hage H."/>
            <person name="Miyauchi S."/>
            <person name="Viragh M."/>
            <person name="Drula E."/>
            <person name="Min B."/>
            <person name="Chaduli D."/>
            <person name="Navarro D."/>
            <person name="Favel A."/>
            <person name="Norest M."/>
            <person name="Lesage-Meessen L."/>
            <person name="Balint B."/>
            <person name="Merenyi Z."/>
            <person name="de Eugenio L."/>
            <person name="Morin E."/>
            <person name="Martinez A.T."/>
            <person name="Baldrian P."/>
            <person name="Stursova M."/>
            <person name="Martinez M.J."/>
            <person name="Novotny C."/>
            <person name="Magnuson J.K."/>
            <person name="Spatafora J.W."/>
            <person name="Maurice S."/>
            <person name="Pangilinan J."/>
            <person name="Andreopoulos W."/>
            <person name="LaButti K."/>
            <person name="Hundley H."/>
            <person name="Na H."/>
            <person name="Kuo A."/>
            <person name="Barry K."/>
            <person name="Lipzen A."/>
            <person name="Henrissat B."/>
            <person name="Riley R."/>
            <person name="Ahrendt S."/>
            <person name="Nagy L.G."/>
            <person name="Grigoriev I.V."/>
            <person name="Martin F."/>
            <person name="Rosso M.N."/>
        </authorList>
    </citation>
    <scope>NUCLEOTIDE SEQUENCE</scope>
    <source>
        <strain evidence="1">CBS 384.51</strain>
    </source>
</reference>
<sequence length="476" mass="50932">MPHFNRHFKRQAGTTLNVGSGDGLGGAVTITSGNTAAASADLILSTGAQAQPVPSNAIPTLAAGFTLTTSDAAAPTSTTDPTPTQASSQAISNSSSLSTGSVVAACVGAFVGLAVLVCIFIWWTRHNSTKRSGGIPRSPMSENRNARGEVDQQKTRSGLWNKLEDGGSGGVYGGRQEEMPTEDEDEKNFSMFKKKGRTMSMRTTRTAKALEEHGFDMPPITKYHPDLAQELAQPERPFAQRQESGVSWDGETVGDDSFLSLRSVRIESGTMSPTGIAKITPPAVAHIHRWESAEVLTLEEASASAVSPSEGAPENPFADVSVERRKSGSNPFFAAGDVHRSTSRRSRSNSRGHSRNPSKTRRSPSRSRIMSQGSQIDPFADLPGSPETARELPSFAHPFHAHTDSLLSSGGTPITSEHAMKSLIAALDLTQEEVEERLRVVSMQPTIDSRYSSVLSGMDDDISRFPKTPEAPPSHH</sequence>
<comment type="caution">
    <text evidence="1">The sequence shown here is derived from an EMBL/GenBank/DDBJ whole genome shotgun (WGS) entry which is preliminary data.</text>
</comment>
<accession>A0ACB8UAQ2</accession>
<gene>
    <name evidence="1" type="ORF">BDY19DRAFT_991893</name>
</gene>
<evidence type="ECO:0000313" key="1">
    <source>
        <dbReference type="EMBL" id="KAI0091328.1"/>
    </source>
</evidence>
<name>A0ACB8UAQ2_9APHY</name>
<proteinExistence type="predicted"/>
<evidence type="ECO:0000313" key="2">
    <source>
        <dbReference type="Proteomes" id="UP001055072"/>
    </source>
</evidence>